<feature type="compositionally biased region" description="Basic and acidic residues" evidence="7">
    <location>
        <begin position="71"/>
        <end position="88"/>
    </location>
</feature>
<dbReference type="Gene3D" id="2.60.200.20">
    <property type="match status" value="1"/>
</dbReference>
<evidence type="ECO:0000313" key="9">
    <source>
        <dbReference type="EMBL" id="KNC37207.1"/>
    </source>
</evidence>
<name>A0A0L0CY58_PLAFA</name>
<dbReference type="InterPro" id="IPR017907">
    <property type="entry name" value="Znf_RING_CS"/>
</dbReference>
<keyword evidence="3" id="KW-0479">Metal-binding</keyword>
<evidence type="ECO:0000256" key="3">
    <source>
        <dbReference type="ARBA" id="ARBA00022723"/>
    </source>
</evidence>
<dbReference type="InterPro" id="IPR013083">
    <property type="entry name" value="Znf_RING/FYVE/PHD"/>
</dbReference>
<dbReference type="PROSITE" id="PS50089">
    <property type="entry name" value="ZF_RING_2"/>
    <property type="match status" value="1"/>
</dbReference>
<feature type="compositionally biased region" description="Low complexity" evidence="7">
    <location>
        <begin position="345"/>
        <end position="386"/>
    </location>
</feature>
<dbReference type="GO" id="GO:0008270">
    <property type="term" value="F:zinc ion binding"/>
    <property type="evidence" value="ECO:0007669"/>
    <property type="project" value="UniProtKB-KW"/>
</dbReference>
<feature type="region of interest" description="Disordered" evidence="7">
    <location>
        <begin position="345"/>
        <end position="402"/>
    </location>
</feature>
<dbReference type="InterPro" id="IPR001841">
    <property type="entry name" value="Znf_RING"/>
</dbReference>
<feature type="compositionally biased region" description="Low complexity" evidence="7">
    <location>
        <begin position="256"/>
        <end position="277"/>
    </location>
</feature>
<keyword evidence="4 6" id="KW-0863">Zinc-finger</keyword>
<dbReference type="InterPro" id="IPR008984">
    <property type="entry name" value="SMAD_FHA_dom_sf"/>
</dbReference>
<dbReference type="InterPro" id="IPR053019">
    <property type="entry name" value="GATA_zinc_finger"/>
</dbReference>
<comment type="similarity">
    <text evidence="1">Belongs to the CHFR family.</text>
</comment>
<dbReference type="InterPro" id="IPR018957">
    <property type="entry name" value="Znf_C3HC4_RING-type"/>
</dbReference>
<dbReference type="CDD" id="cd00060">
    <property type="entry name" value="FHA"/>
    <property type="match status" value="1"/>
</dbReference>
<dbReference type="Pfam" id="PF00097">
    <property type="entry name" value="zf-C3HC4"/>
    <property type="match status" value="1"/>
</dbReference>
<feature type="compositionally biased region" description="Basic and acidic residues" evidence="7">
    <location>
        <begin position="214"/>
        <end position="223"/>
    </location>
</feature>
<feature type="region of interest" description="Disordered" evidence="7">
    <location>
        <begin position="55"/>
        <end position="90"/>
    </location>
</feature>
<dbReference type="Pfam" id="PF00498">
    <property type="entry name" value="FHA"/>
    <property type="match status" value="1"/>
</dbReference>
<evidence type="ECO:0000256" key="6">
    <source>
        <dbReference type="PROSITE-ProRule" id="PRU00175"/>
    </source>
</evidence>
<evidence type="ECO:0000256" key="4">
    <source>
        <dbReference type="ARBA" id="ARBA00022771"/>
    </source>
</evidence>
<evidence type="ECO:0000313" key="10">
    <source>
        <dbReference type="Proteomes" id="UP000054566"/>
    </source>
</evidence>
<reference evidence="10" key="2">
    <citation type="submission" date="2015-07" db="EMBL/GenBank/DDBJ databases">
        <title>The genome sequence of Plasmodium falciparum RAJ116.</title>
        <authorList>
            <consortium name="The Broad Institute Genome Sequencing Platform"/>
            <person name="Volkman S.K."/>
            <person name="Neafsey D.E."/>
            <person name="Dash A.P."/>
            <person name="Chitnis C.E."/>
            <person name="Hartl D.L."/>
            <person name="Young S.K."/>
            <person name="Kodira C.D."/>
            <person name="Zeng Q."/>
            <person name="Koehrsen M."/>
            <person name="Godfrey P."/>
            <person name="Alvarado L."/>
            <person name="Berlin A."/>
            <person name="Borenstein D."/>
            <person name="Chen Z."/>
            <person name="Engels R."/>
            <person name="Freedman E."/>
            <person name="Gellesch M."/>
            <person name="Goldberg J."/>
            <person name="Griggs A."/>
            <person name="Gujja S."/>
            <person name="Heiman D."/>
            <person name="Hepburn T."/>
            <person name="Howarth C."/>
            <person name="Jen D."/>
            <person name="Larson L."/>
            <person name="Lewis B."/>
            <person name="Mehta T."/>
            <person name="Park D."/>
            <person name="Pearson M."/>
            <person name="Roberts A."/>
            <person name="Saif S."/>
            <person name="Shea T."/>
            <person name="Shenoy N."/>
            <person name="Sisk P."/>
            <person name="Stolte C."/>
            <person name="Sykes S."/>
            <person name="Walk T."/>
            <person name="White J."/>
            <person name="Yandava C."/>
            <person name="Wirth D.F."/>
            <person name="Nusbaum C."/>
            <person name="Birren B."/>
        </authorList>
    </citation>
    <scope>NUCLEOTIDE SEQUENCE [LARGE SCALE GENOMIC DNA]</scope>
    <source>
        <strain evidence="10">RAJ116</strain>
    </source>
</reference>
<keyword evidence="5" id="KW-0862">Zinc</keyword>
<feature type="compositionally biased region" description="Polar residues" evidence="7">
    <location>
        <begin position="387"/>
        <end position="397"/>
    </location>
</feature>
<sequence>MSISNSSEQANHKNMEDDLNLGENNNNHNFISNDDGSFIDDNNIIEDECITPKDDEENINSKRKKKTGKMNNEENKNIRLGRRNDQSRCDQGNTINYLQQNNNVNINSVSNALHNVINEVMNSCVAHMNNNNNNNNMNNSNHNNNNNNIHNIHNINNNRSTYNNLNFNMFSLNNNNTCNYNNEPNNYFLQDGVHAESNNADDDEILVQNDDGEENHVDQEGHGHGHRSRHRQRQRRQQEDEDNHRSINELQDDENYNNNNNNISNNNNNPNDEQNTSENEDHNNDGDNNNEDDDEENDELELEDDEHDDDDDDDNDEENDDQLNLEHLNMISSYERRNKVQNRINHQNNNNSNNNINNNNNNNNNNIFVNNLHNNNQNNNSLNQLSGVHNNNENLYNDSGERYNLSNNNSSLILKNDKKKNNNNNNNNTNYFYLPVTMNCGHTFCRYCIGHNKLNGKNCPLCRQPLGNTACINTIISNLVRIYNLRRKSLKIYKSIEIVNTVDEMWWNENFIKPQVSVSLFLRIFLHDMISPPIFFDDLTSCVIDFFTVNKLWSKAKWVFNIKDCRVFSELIGYDKDDKETTSERLHAWVERYITQNPSMCMRKDEKVILKLYQDRTHRIDSHVFDSSVLPNRLPWDGGRHAKSLIHMPHSSVSLSHLLFVKAENNNIGVVDCGSTIGTMIKVNNYHVLKEGDVIHIGDRLEVTVSIDKNTAGMPYKGYVWNKNANKVLDRHELNELIKMETNKNIV</sequence>
<dbReference type="InterPro" id="IPR000253">
    <property type="entry name" value="FHA_dom"/>
</dbReference>
<organism evidence="9 10">
    <name type="scientific">Plasmodium falciparum RAJ116</name>
    <dbReference type="NCBI Taxonomy" id="580058"/>
    <lineage>
        <taxon>Eukaryota</taxon>
        <taxon>Sar</taxon>
        <taxon>Alveolata</taxon>
        <taxon>Apicomplexa</taxon>
        <taxon>Aconoidasida</taxon>
        <taxon>Haemosporida</taxon>
        <taxon>Plasmodiidae</taxon>
        <taxon>Plasmodium</taxon>
        <taxon>Plasmodium (Laverania)</taxon>
    </lineage>
</organism>
<feature type="region of interest" description="Disordered" evidence="7">
    <location>
        <begin position="214"/>
        <end position="323"/>
    </location>
</feature>
<evidence type="ECO:0000259" key="8">
    <source>
        <dbReference type="PROSITE" id="PS50089"/>
    </source>
</evidence>
<dbReference type="SUPFAM" id="SSF57850">
    <property type="entry name" value="RING/U-box"/>
    <property type="match status" value="1"/>
</dbReference>
<feature type="compositionally biased region" description="Basic and acidic residues" evidence="7">
    <location>
        <begin position="236"/>
        <end position="247"/>
    </location>
</feature>
<protein>
    <recommendedName>
        <fullName evidence="2">E3 ubiquitin-protein ligase CHFR</fullName>
    </recommendedName>
</protein>
<feature type="compositionally biased region" description="Acidic residues" evidence="7">
    <location>
        <begin position="288"/>
        <end position="323"/>
    </location>
</feature>
<dbReference type="PROSITE" id="PS00518">
    <property type="entry name" value="ZF_RING_1"/>
    <property type="match status" value="1"/>
</dbReference>
<feature type="region of interest" description="Disordered" evidence="7">
    <location>
        <begin position="131"/>
        <end position="155"/>
    </location>
</feature>
<feature type="domain" description="RING-type" evidence="8">
    <location>
        <begin position="436"/>
        <end position="463"/>
    </location>
</feature>
<gene>
    <name evidence="9" type="ORF">PFLG_02412</name>
</gene>
<dbReference type="Gene3D" id="3.30.40.10">
    <property type="entry name" value="Zinc/RING finger domain, C3HC4 (zinc finger)"/>
    <property type="match status" value="1"/>
</dbReference>
<dbReference type="EMBL" id="GG664423">
    <property type="protein sequence ID" value="KNC37207.1"/>
    <property type="molecule type" value="Genomic_DNA"/>
</dbReference>
<reference evidence="10" key="1">
    <citation type="submission" date="2015-07" db="EMBL/GenBank/DDBJ databases">
        <title>Annotation of Plasmodium falciparum RAJ116.</title>
        <authorList>
            <consortium name="The Broad Institute Genome Sequencing Platform"/>
            <person name="Volkman S.K."/>
            <person name="Neafsey D.E."/>
            <person name="Dash A.P."/>
            <person name="Chitnis C.E."/>
            <person name="Hartl D.L."/>
            <person name="Young S.K."/>
            <person name="Zeng Q."/>
            <person name="Koehrsen M."/>
            <person name="Alvarado L."/>
            <person name="Berlin A."/>
            <person name="Borenstein D."/>
            <person name="Chapman S.B."/>
            <person name="Chen Z."/>
            <person name="Engels R."/>
            <person name="Freedman E."/>
            <person name="Gellesch M."/>
            <person name="Goldberg J."/>
            <person name="Griggs A."/>
            <person name="Gujja S."/>
            <person name="Heilman E.R."/>
            <person name="Heiman D.I."/>
            <person name="Howarth C."/>
            <person name="Jen D."/>
            <person name="Larson L."/>
            <person name="Mehta T."/>
            <person name="Neiman D."/>
            <person name="Park D."/>
            <person name="Pearson M."/>
            <person name="Roberts A."/>
            <person name="Saif S."/>
            <person name="Shea T."/>
            <person name="Shenoy N."/>
            <person name="Sisk P."/>
            <person name="Stolte C."/>
            <person name="Sykes S."/>
            <person name="Walk T."/>
            <person name="White J."/>
            <person name="Yandava C."/>
            <person name="Haas B."/>
            <person name="Henn M.R."/>
            <person name="Nusbaum C."/>
            <person name="Birren B."/>
        </authorList>
    </citation>
    <scope>NUCLEOTIDE SEQUENCE [LARGE SCALE GENOMIC DNA]</scope>
    <source>
        <strain evidence="10">RAJ116</strain>
    </source>
</reference>
<dbReference type="SMART" id="SM00184">
    <property type="entry name" value="RING"/>
    <property type="match status" value="1"/>
</dbReference>
<evidence type="ECO:0000256" key="7">
    <source>
        <dbReference type="SAM" id="MobiDB-lite"/>
    </source>
</evidence>
<dbReference type="PANTHER" id="PTHR23353">
    <property type="entry name" value="RAB-GAP/TBC-RELATED"/>
    <property type="match status" value="1"/>
</dbReference>
<feature type="compositionally biased region" description="Basic residues" evidence="7">
    <location>
        <begin position="224"/>
        <end position="235"/>
    </location>
</feature>
<evidence type="ECO:0000256" key="2">
    <source>
        <dbReference type="ARBA" id="ARBA00017908"/>
    </source>
</evidence>
<feature type="region of interest" description="Disordered" evidence="7">
    <location>
        <begin position="1"/>
        <end position="28"/>
    </location>
</feature>
<dbReference type="Proteomes" id="UP000054566">
    <property type="component" value="Unassembled WGS sequence"/>
</dbReference>
<evidence type="ECO:0000256" key="5">
    <source>
        <dbReference type="ARBA" id="ARBA00022833"/>
    </source>
</evidence>
<dbReference type="SUPFAM" id="SSF49879">
    <property type="entry name" value="SMAD/FHA domain"/>
    <property type="match status" value="1"/>
</dbReference>
<accession>A0A0L0CY58</accession>
<evidence type="ECO:0000256" key="1">
    <source>
        <dbReference type="ARBA" id="ARBA00005797"/>
    </source>
</evidence>
<dbReference type="AlphaFoldDB" id="A0A0L0CY58"/>
<dbReference type="OrthoDB" id="6105938at2759"/>
<proteinExistence type="inferred from homology"/>